<dbReference type="Gene3D" id="1.10.1040.20">
    <property type="entry name" value="ProC-like, C-terminal domain"/>
    <property type="match status" value="1"/>
</dbReference>
<gene>
    <name evidence="3" type="ORF">A3SI_13073</name>
</gene>
<evidence type="ECO:0000259" key="1">
    <source>
        <dbReference type="Pfam" id="PF03807"/>
    </source>
</evidence>
<evidence type="ECO:0008006" key="5">
    <source>
        <dbReference type="Google" id="ProtNLM"/>
    </source>
</evidence>
<feature type="domain" description="Pyrroline-5-carboxylate reductase catalytic N-terminal" evidence="1">
    <location>
        <begin position="16"/>
        <end position="100"/>
    </location>
</feature>
<dbReference type="InterPro" id="IPR037108">
    <property type="entry name" value="TM1727-like_C_sf"/>
</dbReference>
<feature type="domain" description="DUF2520" evidence="2">
    <location>
        <begin position="141"/>
        <end position="266"/>
    </location>
</feature>
<dbReference type="Gene3D" id="3.40.50.720">
    <property type="entry name" value="NAD(P)-binding Rossmann-like Domain"/>
    <property type="match status" value="1"/>
</dbReference>
<reference evidence="3 4" key="1">
    <citation type="submission" date="2012-05" db="EMBL/GenBank/DDBJ databases">
        <title>Genome sequence of Nitritalea halalkaliphila LW7.</title>
        <authorList>
            <person name="Jangir P.K."/>
            <person name="Singh A."/>
            <person name="Shivaji S."/>
            <person name="Sharma R."/>
        </authorList>
    </citation>
    <scope>NUCLEOTIDE SEQUENCE [LARGE SCALE GENOMIC DNA]</scope>
    <source>
        <strain evidence="3 4">LW7</strain>
    </source>
</reference>
<dbReference type="InterPro" id="IPR008927">
    <property type="entry name" value="6-PGluconate_DH-like_C_sf"/>
</dbReference>
<dbReference type="Pfam" id="PF03807">
    <property type="entry name" value="F420_oxidored"/>
    <property type="match status" value="1"/>
</dbReference>
<name>I5C173_9BACT</name>
<sequence>MVFFFFRSYLLDAMEKISLIGTGNVAWHLAQALELAGHQLLEVFGRSPKQAHALIENLYIAEYQDHLDFSESEATWFILAVSDDAIADCCEELILPEGAILLHTSGTVPLDVLYASSADEVGILYPLQSFTKGRSVDFGQVPILVEADNPQVLRRLKRLAGSLSEHVQVLGSKERRVVHVAAVFVSNFTNHLLTMASTVLGEEELELGLLQPLVEETVAKAFQLGPQQAQTGPAQRGDEETLLRQQSFLAERHPDMLELYAAFSARIQAYAPDKK</sequence>
<dbReference type="PANTHER" id="PTHR40459:SF1">
    <property type="entry name" value="CONSERVED HYPOTHETICAL ALANINE AND LEUCINE RICH PROTEIN"/>
    <property type="match status" value="1"/>
</dbReference>
<dbReference type="Pfam" id="PF10728">
    <property type="entry name" value="DUF2520"/>
    <property type="match status" value="1"/>
</dbReference>
<dbReference type="Proteomes" id="UP000005551">
    <property type="component" value="Unassembled WGS sequence"/>
</dbReference>
<evidence type="ECO:0000313" key="3">
    <source>
        <dbReference type="EMBL" id="EIM75575.1"/>
    </source>
</evidence>
<proteinExistence type="predicted"/>
<accession>I5C173</accession>
<dbReference type="AlphaFoldDB" id="I5C173"/>
<evidence type="ECO:0000259" key="2">
    <source>
        <dbReference type="Pfam" id="PF10728"/>
    </source>
</evidence>
<dbReference type="InterPro" id="IPR018931">
    <property type="entry name" value="DUF2520"/>
</dbReference>
<dbReference type="InterPro" id="IPR028939">
    <property type="entry name" value="P5C_Rdtase_cat_N"/>
</dbReference>
<dbReference type="PANTHER" id="PTHR40459">
    <property type="entry name" value="CONSERVED HYPOTHETICAL ALANINE AND LEUCINE RICH PROTEIN"/>
    <property type="match status" value="1"/>
</dbReference>
<keyword evidence="4" id="KW-1185">Reference proteome</keyword>
<organism evidence="3 4">
    <name type="scientific">Nitritalea halalkaliphila LW7</name>
    <dbReference type="NCBI Taxonomy" id="1189621"/>
    <lineage>
        <taxon>Bacteria</taxon>
        <taxon>Pseudomonadati</taxon>
        <taxon>Bacteroidota</taxon>
        <taxon>Cytophagia</taxon>
        <taxon>Cytophagales</taxon>
        <taxon>Cyclobacteriaceae</taxon>
        <taxon>Nitritalea</taxon>
    </lineage>
</organism>
<dbReference type="SUPFAM" id="SSF51735">
    <property type="entry name" value="NAD(P)-binding Rossmann-fold domains"/>
    <property type="match status" value="1"/>
</dbReference>
<comment type="caution">
    <text evidence="3">The sequence shown here is derived from an EMBL/GenBank/DDBJ whole genome shotgun (WGS) entry which is preliminary data.</text>
</comment>
<dbReference type="InterPro" id="IPR036291">
    <property type="entry name" value="NAD(P)-bd_dom_sf"/>
</dbReference>
<evidence type="ECO:0000313" key="4">
    <source>
        <dbReference type="Proteomes" id="UP000005551"/>
    </source>
</evidence>
<dbReference type="PATRIC" id="fig|1189621.3.peg.2726"/>
<dbReference type="STRING" id="1189621.A3SI_13073"/>
<dbReference type="EMBL" id="AJYA01000029">
    <property type="protein sequence ID" value="EIM75575.1"/>
    <property type="molecule type" value="Genomic_DNA"/>
</dbReference>
<dbReference type="SUPFAM" id="SSF48179">
    <property type="entry name" value="6-phosphogluconate dehydrogenase C-terminal domain-like"/>
    <property type="match status" value="1"/>
</dbReference>
<protein>
    <recommendedName>
        <fullName evidence="5">DUF2520 domain-containing protein</fullName>
    </recommendedName>
</protein>